<gene>
    <name evidence="8" type="ORF">UFOPK3268_01171</name>
    <name evidence="9" type="ORF">UFOPK3752_01559</name>
    <name evidence="10" type="ORF">UFOPK4150_00423</name>
</gene>
<dbReference type="PIRSF" id="PIRSF016578">
    <property type="entry name" value="HsaA"/>
    <property type="match status" value="1"/>
</dbReference>
<dbReference type="EMBL" id="CAFBIZ010000155">
    <property type="protein sequence ID" value="CAB4851212.1"/>
    <property type="molecule type" value="Genomic_DNA"/>
</dbReference>
<feature type="domain" description="Acyl-CoA dehydrogenase/oxidase C-terminal" evidence="5">
    <location>
        <begin position="236"/>
        <end position="380"/>
    </location>
</feature>
<dbReference type="Gene3D" id="1.20.140.10">
    <property type="entry name" value="Butyryl-CoA Dehydrogenase, subunit A, domain 3"/>
    <property type="match status" value="1"/>
</dbReference>
<evidence type="ECO:0000259" key="7">
    <source>
        <dbReference type="Pfam" id="PF02771"/>
    </source>
</evidence>
<feature type="domain" description="Acyl-CoA oxidase/dehydrogenase middle" evidence="6">
    <location>
        <begin position="125"/>
        <end position="221"/>
    </location>
</feature>
<proteinExistence type="inferred from homology"/>
<keyword evidence="4" id="KW-0274">FAD</keyword>
<comment type="cofactor">
    <cofactor evidence="1">
        <name>FAD</name>
        <dbReference type="ChEBI" id="CHEBI:57692"/>
    </cofactor>
</comment>
<dbReference type="Pfam" id="PF00441">
    <property type="entry name" value="Acyl-CoA_dh_1"/>
    <property type="match status" value="1"/>
</dbReference>
<evidence type="ECO:0000256" key="1">
    <source>
        <dbReference type="ARBA" id="ARBA00001974"/>
    </source>
</evidence>
<evidence type="ECO:0000259" key="6">
    <source>
        <dbReference type="Pfam" id="PF02770"/>
    </source>
</evidence>
<protein>
    <submittedName>
        <fullName evidence="10">Unannotated protein</fullName>
    </submittedName>
</protein>
<comment type="similarity">
    <text evidence="2">Belongs to the acyl-CoA dehydrogenase family.</text>
</comment>
<dbReference type="InterPro" id="IPR009100">
    <property type="entry name" value="AcylCoA_DH/oxidase_NM_dom_sf"/>
</dbReference>
<evidence type="ECO:0000256" key="4">
    <source>
        <dbReference type="ARBA" id="ARBA00022827"/>
    </source>
</evidence>
<evidence type="ECO:0000256" key="2">
    <source>
        <dbReference type="ARBA" id="ARBA00009347"/>
    </source>
</evidence>
<dbReference type="Gene3D" id="1.10.540.10">
    <property type="entry name" value="Acyl-CoA dehydrogenase/oxidase, N-terminal domain"/>
    <property type="match status" value="1"/>
</dbReference>
<dbReference type="PANTHER" id="PTHR43884:SF12">
    <property type="entry name" value="ISOVALERYL-COA DEHYDROGENASE, MITOCHONDRIAL-RELATED"/>
    <property type="match status" value="1"/>
</dbReference>
<dbReference type="CDD" id="cd00567">
    <property type="entry name" value="ACAD"/>
    <property type="match status" value="1"/>
</dbReference>
<name>A0A6J7R5X3_9ZZZZ</name>
<dbReference type="AlphaFoldDB" id="A0A6J7R5X3"/>
<dbReference type="EMBL" id="CAFBND010000069">
    <property type="protein sequence ID" value="CAB4949428.1"/>
    <property type="molecule type" value="Genomic_DNA"/>
</dbReference>
<dbReference type="Gene3D" id="2.40.110.10">
    <property type="entry name" value="Butyryl-CoA Dehydrogenase, subunit A, domain 2"/>
    <property type="match status" value="1"/>
</dbReference>
<evidence type="ECO:0000259" key="5">
    <source>
        <dbReference type="Pfam" id="PF00441"/>
    </source>
</evidence>
<dbReference type="PANTHER" id="PTHR43884">
    <property type="entry name" value="ACYL-COA DEHYDROGENASE"/>
    <property type="match status" value="1"/>
</dbReference>
<dbReference type="InterPro" id="IPR013786">
    <property type="entry name" value="AcylCoA_DH/ox_N"/>
</dbReference>
<dbReference type="GO" id="GO:0050660">
    <property type="term" value="F:flavin adenine dinucleotide binding"/>
    <property type="evidence" value="ECO:0007669"/>
    <property type="project" value="InterPro"/>
</dbReference>
<evidence type="ECO:0000256" key="3">
    <source>
        <dbReference type="ARBA" id="ARBA00022630"/>
    </source>
</evidence>
<dbReference type="EMBL" id="CAFBPU010000006">
    <property type="protein sequence ID" value="CAB5024134.1"/>
    <property type="molecule type" value="Genomic_DNA"/>
</dbReference>
<dbReference type="InterPro" id="IPR009075">
    <property type="entry name" value="AcylCo_DH/oxidase_C"/>
</dbReference>
<feature type="domain" description="Acyl-CoA dehydrogenase/oxidase N-terminal" evidence="7">
    <location>
        <begin position="6"/>
        <end position="120"/>
    </location>
</feature>
<reference evidence="10" key="1">
    <citation type="submission" date="2020-05" db="EMBL/GenBank/DDBJ databases">
        <authorList>
            <person name="Chiriac C."/>
            <person name="Salcher M."/>
            <person name="Ghai R."/>
            <person name="Kavagutti S V."/>
        </authorList>
    </citation>
    <scope>NUCLEOTIDE SEQUENCE</scope>
</reference>
<evidence type="ECO:0000313" key="9">
    <source>
        <dbReference type="EMBL" id="CAB4949428.1"/>
    </source>
</evidence>
<sequence>MDFALTPEQQTFTDDLRRWVDSEIPKDYLREIEAREDEYPIELFDKLGAAGYHAVSVPVEYGGQGGSLMTQLMLARGLSRSMAGMIWVWGSTSFAGANSVGLYGTDEQKASILPRIAAGKVRVTIGFTEPGGGTDLLGALSTKARKVDGGWVINGAKTWCTSAHVSDYVLLLARTDDRVDRKSKGVTLFLMPTDAEGITLKPIPTLGMRALGTFDMALDDVFVPDDLVLGEPGEAWKMLLPTLANERIMLMGTCLGILDGVLEDALAYMNERTAFGKHIGEFQALQHFVADIAMWRYQTELAAHHAAWLGDTGQDVFLAVTMGKVIASEHAVRAADLGIQILGGQGYSGRTDMQRYWRDARLMRFSPVTNEMARNLIAERHGLPRSF</sequence>
<dbReference type="GO" id="GO:0003995">
    <property type="term" value="F:acyl-CoA dehydrogenase activity"/>
    <property type="evidence" value="ECO:0007669"/>
    <property type="project" value="TreeGrafter"/>
</dbReference>
<dbReference type="SUPFAM" id="SSF56645">
    <property type="entry name" value="Acyl-CoA dehydrogenase NM domain-like"/>
    <property type="match status" value="1"/>
</dbReference>
<dbReference type="InterPro" id="IPR036250">
    <property type="entry name" value="AcylCo_DH-like_C"/>
</dbReference>
<keyword evidence="3" id="KW-0285">Flavoprotein</keyword>
<dbReference type="Pfam" id="PF02771">
    <property type="entry name" value="Acyl-CoA_dh_N"/>
    <property type="match status" value="1"/>
</dbReference>
<accession>A0A6J7R5X3</accession>
<evidence type="ECO:0000313" key="8">
    <source>
        <dbReference type="EMBL" id="CAB4851212.1"/>
    </source>
</evidence>
<evidence type="ECO:0000313" key="10">
    <source>
        <dbReference type="EMBL" id="CAB5024134.1"/>
    </source>
</evidence>
<dbReference type="SUPFAM" id="SSF47203">
    <property type="entry name" value="Acyl-CoA dehydrogenase C-terminal domain-like"/>
    <property type="match status" value="1"/>
</dbReference>
<dbReference type="InterPro" id="IPR037069">
    <property type="entry name" value="AcylCoA_DH/ox_N_sf"/>
</dbReference>
<dbReference type="Pfam" id="PF02770">
    <property type="entry name" value="Acyl-CoA_dh_M"/>
    <property type="match status" value="1"/>
</dbReference>
<organism evidence="10">
    <name type="scientific">freshwater metagenome</name>
    <dbReference type="NCBI Taxonomy" id="449393"/>
    <lineage>
        <taxon>unclassified sequences</taxon>
        <taxon>metagenomes</taxon>
        <taxon>ecological metagenomes</taxon>
    </lineage>
</organism>
<dbReference type="InterPro" id="IPR006091">
    <property type="entry name" value="Acyl-CoA_Oxase/DH_mid-dom"/>
</dbReference>
<dbReference type="InterPro" id="IPR046373">
    <property type="entry name" value="Acyl-CoA_Oxase/DH_mid-dom_sf"/>
</dbReference>